<protein>
    <submittedName>
        <fullName evidence="1">Uncharacterized protein</fullName>
    </submittedName>
</protein>
<reference evidence="1" key="1">
    <citation type="journal article" date="2023" name="Plant J.">
        <title>The genome of the king protea, Protea cynaroides.</title>
        <authorList>
            <person name="Chang J."/>
            <person name="Duong T.A."/>
            <person name="Schoeman C."/>
            <person name="Ma X."/>
            <person name="Roodt D."/>
            <person name="Barker N."/>
            <person name="Li Z."/>
            <person name="Van de Peer Y."/>
            <person name="Mizrachi E."/>
        </authorList>
    </citation>
    <scope>NUCLEOTIDE SEQUENCE</scope>
    <source>
        <tissue evidence="1">Young leaves</tissue>
    </source>
</reference>
<dbReference type="Proteomes" id="UP001141806">
    <property type="component" value="Unassembled WGS sequence"/>
</dbReference>
<proteinExistence type="predicted"/>
<gene>
    <name evidence="1" type="ORF">NE237_017000</name>
</gene>
<evidence type="ECO:0000313" key="2">
    <source>
        <dbReference type="Proteomes" id="UP001141806"/>
    </source>
</evidence>
<sequence>MGNIDVGQLGASADGPKNFFRDSNFLSNLRDEAHETVRDYESYSNDVGCGVEFGEKVAEGNYAIASARDGGSPSGIVSNWKSGKPLREPGPLELRSRPWLNSVLSKVMWMPLWWRSFANLSMGLCGLGLGLECKPHEASSPLLLQQNPSPLSLTESFSVGKPQIFYVVAVMTSLLKIPYPWFCKS</sequence>
<dbReference type="OrthoDB" id="1746206at2759"/>
<organism evidence="1 2">
    <name type="scientific">Protea cynaroides</name>
    <dbReference type="NCBI Taxonomy" id="273540"/>
    <lineage>
        <taxon>Eukaryota</taxon>
        <taxon>Viridiplantae</taxon>
        <taxon>Streptophyta</taxon>
        <taxon>Embryophyta</taxon>
        <taxon>Tracheophyta</taxon>
        <taxon>Spermatophyta</taxon>
        <taxon>Magnoliopsida</taxon>
        <taxon>Proteales</taxon>
        <taxon>Proteaceae</taxon>
        <taxon>Protea</taxon>
    </lineage>
</organism>
<accession>A0A9Q0K786</accession>
<comment type="caution">
    <text evidence="1">The sequence shown here is derived from an EMBL/GenBank/DDBJ whole genome shotgun (WGS) entry which is preliminary data.</text>
</comment>
<dbReference type="EMBL" id="JAMYWD010000007">
    <property type="protein sequence ID" value="KAJ4965151.1"/>
    <property type="molecule type" value="Genomic_DNA"/>
</dbReference>
<evidence type="ECO:0000313" key="1">
    <source>
        <dbReference type="EMBL" id="KAJ4965151.1"/>
    </source>
</evidence>
<name>A0A9Q0K786_9MAGN</name>
<dbReference type="AlphaFoldDB" id="A0A9Q0K786"/>
<keyword evidence="2" id="KW-1185">Reference proteome</keyword>